<feature type="domain" description="HAMP" evidence="14">
    <location>
        <begin position="264"/>
        <end position="317"/>
    </location>
</feature>
<reference evidence="15 16" key="1">
    <citation type="submission" date="2019-06" db="EMBL/GenBank/DDBJ databases">
        <title>Genomic Encyclopedia of Type Strains, Phase IV (KMG-V): Genome sequencing to study the core and pangenomes of soil and plant-associated prokaryotes.</title>
        <authorList>
            <person name="Whitman W."/>
        </authorList>
    </citation>
    <scope>NUCLEOTIDE SEQUENCE [LARGE SCALE GENOMIC DNA]</scope>
    <source>
        <strain evidence="15 16">BR 11140</strain>
    </source>
</reference>
<dbReference type="Gene3D" id="6.10.340.10">
    <property type="match status" value="1"/>
</dbReference>
<dbReference type="PROSITE" id="PS50109">
    <property type="entry name" value="HIS_KIN"/>
    <property type="match status" value="1"/>
</dbReference>
<feature type="compositionally biased region" description="Pro residues" evidence="10">
    <location>
        <begin position="705"/>
        <end position="716"/>
    </location>
</feature>
<feature type="domain" description="PAS" evidence="13">
    <location>
        <begin position="336"/>
        <end position="380"/>
    </location>
</feature>
<dbReference type="SUPFAM" id="SSF158472">
    <property type="entry name" value="HAMP domain-like"/>
    <property type="match status" value="1"/>
</dbReference>
<dbReference type="InterPro" id="IPR003594">
    <property type="entry name" value="HATPase_dom"/>
</dbReference>
<evidence type="ECO:0000256" key="8">
    <source>
        <dbReference type="ARBA" id="ARBA00023136"/>
    </source>
</evidence>
<dbReference type="CDD" id="cd00082">
    <property type="entry name" value="HisKA"/>
    <property type="match status" value="1"/>
</dbReference>
<feature type="region of interest" description="Disordered" evidence="10">
    <location>
        <begin position="689"/>
        <end position="716"/>
    </location>
</feature>
<organism evidence="15 16">
    <name type="scientific">Nitrospirillum amazonense</name>
    <dbReference type="NCBI Taxonomy" id="28077"/>
    <lineage>
        <taxon>Bacteria</taxon>
        <taxon>Pseudomonadati</taxon>
        <taxon>Pseudomonadota</taxon>
        <taxon>Alphaproteobacteria</taxon>
        <taxon>Rhodospirillales</taxon>
        <taxon>Azospirillaceae</taxon>
        <taxon>Nitrospirillum</taxon>
    </lineage>
</organism>
<dbReference type="GO" id="GO:0009927">
    <property type="term" value="F:histidine phosphotransfer kinase activity"/>
    <property type="evidence" value="ECO:0007669"/>
    <property type="project" value="TreeGrafter"/>
</dbReference>
<keyword evidence="8 11" id="KW-0472">Membrane</keyword>
<dbReference type="AlphaFoldDB" id="A0A560HS55"/>
<dbReference type="SMART" id="SM00387">
    <property type="entry name" value="HATPase_c"/>
    <property type="match status" value="1"/>
</dbReference>
<dbReference type="Pfam" id="PF00672">
    <property type="entry name" value="HAMP"/>
    <property type="match status" value="1"/>
</dbReference>
<protein>
    <recommendedName>
        <fullName evidence="3">histidine kinase</fullName>
        <ecNumber evidence="3">2.7.13.3</ecNumber>
    </recommendedName>
</protein>
<dbReference type="EC" id="2.7.13.3" evidence="3"/>
<keyword evidence="11" id="KW-0812">Transmembrane</keyword>
<sequence>MILDLNAPADSAAHGGTERTSPQESARPSPDATIADAHAAGADIPIPPDDTPARALQGLSIPRRLFLAFTLLFVLAAAVCLWGMRRIDVIVSTTRDSQQALAVIQAVEAVRTAMLDQETGLRGYIVAGDPTFLEPTRQAMQSQESRLARLEALTQGDTDQRRRVDTLRAEVRDWQDGYANPTLTMATDPTTRALARDQARALGGKRSMDAVRGTLDAIATAEREMLDEHLVRQQNAQSEGVRGILVGGLMIVATALGIWVLLSRSLVLPILALTAALRAIARGDASVTVTGAGRSDELGTMARALQSLKEQQQARERQRADRQALERRMLATVQESRERLDSILNSLADGVLTINEAGVILSANRAGASMLGRDVRQLLGLPVDEFLTLPSLAGANAAASAVLGEAAGTLWLPLALEGNSPREVEVRGEERRFPAELTVTTTQLDDRPLYTLVLRDITHRKEVERMKDAFISTVSHELRTPLTSIHGSIRLALGMPDALSIQAQNLLRIADRNSERLIAIVNDLLDIERIESGTLDLKADKLDLGELAAETVATLRPMAEEHSVTLRYISAGSLPVVGDPRRLRQVLANLVSNAIKYSNAGGAVTVQGDREDGRVRLSVHDNGPGVPDWFKPRLFQKFAQADSSDSRQKGGNGLGLSIVKAIVERHGGHMTLTSHPGDTEFVLTLPSRRIDARSDAPAGADIPQSPSPQAPGPQPP</sequence>
<dbReference type="SUPFAM" id="SSF47384">
    <property type="entry name" value="Homodimeric domain of signal transducing histidine kinase"/>
    <property type="match status" value="1"/>
</dbReference>
<evidence type="ECO:0000256" key="9">
    <source>
        <dbReference type="SAM" id="Coils"/>
    </source>
</evidence>
<dbReference type="PANTHER" id="PTHR43047:SF72">
    <property type="entry name" value="OSMOSENSING HISTIDINE PROTEIN KINASE SLN1"/>
    <property type="match status" value="1"/>
</dbReference>
<dbReference type="InterPro" id="IPR004358">
    <property type="entry name" value="Sig_transdc_His_kin-like_C"/>
</dbReference>
<evidence type="ECO:0000313" key="16">
    <source>
        <dbReference type="Proteomes" id="UP000318050"/>
    </source>
</evidence>
<dbReference type="GO" id="GO:0005886">
    <property type="term" value="C:plasma membrane"/>
    <property type="evidence" value="ECO:0007669"/>
    <property type="project" value="TreeGrafter"/>
</dbReference>
<dbReference type="SMART" id="SM00388">
    <property type="entry name" value="HisKA"/>
    <property type="match status" value="1"/>
</dbReference>
<feature type="coiled-coil region" evidence="9">
    <location>
        <begin position="301"/>
        <end position="328"/>
    </location>
</feature>
<dbReference type="Pfam" id="PF05227">
    <property type="entry name" value="CHASE3"/>
    <property type="match status" value="1"/>
</dbReference>
<dbReference type="OrthoDB" id="8477115at2"/>
<dbReference type="InterPro" id="IPR036097">
    <property type="entry name" value="HisK_dim/P_sf"/>
</dbReference>
<evidence type="ECO:0000256" key="1">
    <source>
        <dbReference type="ARBA" id="ARBA00000085"/>
    </source>
</evidence>
<evidence type="ECO:0000256" key="6">
    <source>
        <dbReference type="ARBA" id="ARBA00022777"/>
    </source>
</evidence>
<dbReference type="SUPFAM" id="SSF55785">
    <property type="entry name" value="PYP-like sensor domain (PAS domain)"/>
    <property type="match status" value="1"/>
</dbReference>
<dbReference type="InterPro" id="IPR036890">
    <property type="entry name" value="HATPase_C_sf"/>
</dbReference>
<evidence type="ECO:0000259" key="13">
    <source>
        <dbReference type="PROSITE" id="PS50112"/>
    </source>
</evidence>
<dbReference type="SMART" id="SM00091">
    <property type="entry name" value="PAS"/>
    <property type="match status" value="1"/>
</dbReference>
<dbReference type="CDD" id="cd06225">
    <property type="entry name" value="HAMP"/>
    <property type="match status" value="1"/>
</dbReference>
<dbReference type="PANTHER" id="PTHR43047">
    <property type="entry name" value="TWO-COMPONENT HISTIDINE PROTEIN KINASE"/>
    <property type="match status" value="1"/>
</dbReference>
<feature type="transmembrane region" description="Helical" evidence="11">
    <location>
        <begin position="65"/>
        <end position="84"/>
    </location>
</feature>
<keyword evidence="11" id="KW-1133">Transmembrane helix</keyword>
<keyword evidence="9" id="KW-0175">Coiled coil</keyword>
<feature type="transmembrane region" description="Helical" evidence="11">
    <location>
        <begin position="241"/>
        <end position="262"/>
    </location>
</feature>
<dbReference type="Pfam" id="PF02518">
    <property type="entry name" value="HATPase_c"/>
    <property type="match status" value="1"/>
</dbReference>
<dbReference type="PROSITE" id="PS50885">
    <property type="entry name" value="HAMP"/>
    <property type="match status" value="1"/>
</dbReference>
<proteinExistence type="predicted"/>
<feature type="domain" description="Histidine kinase" evidence="12">
    <location>
        <begin position="473"/>
        <end position="689"/>
    </location>
</feature>
<dbReference type="FunFam" id="3.30.565.10:FF:000006">
    <property type="entry name" value="Sensor histidine kinase WalK"/>
    <property type="match status" value="1"/>
</dbReference>
<keyword evidence="4" id="KW-0597">Phosphoprotein</keyword>
<evidence type="ECO:0000259" key="14">
    <source>
        <dbReference type="PROSITE" id="PS50885"/>
    </source>
</evidence>
<evidence type="ECO:0000256" key="7">
    <source>
        <dbReference type="ARBA" id="ARBA00023012"/>
    </source>
</evidence>
<keyword evidence="6" id="KW-0418">Kinase</keyword>
<comment type="catalytic activity">
    <reaction evidence="1">
        <text>ATP + protein L-histidine = ADP + protein N-phospho-L-histidine.</text>
        <dbReference type="EC" id="2.7.13.3"/>
    </reaction>
</comment>
<dbReference type="CDD" id="cd19410">
    <property type="entry name" value="HK9-like_sensor"/>
    <property type="match status" value="1"/>
</dbReference>
<dbReference type="Gene3D" id="3.30.450.20">
    <property type="entry name" value="PAS domain"/>
    <property type="match status" value="1"/>
</dbReference>
<accession>A0A560HS55</accession>
<evidence type="ECO:0000313" key="15">
    <source>
        <dbReference type="EMBL" id="TWB48801.1"/>
    </source>
</evidence>
<comment type="subcellular location">
    <subcellularLocation>
        <location evidence="2">Membrane</location>
    </subcellularLocation>
</comment>
<comment type="caution">
    <text evidence="15">The sequence shown here is derived from an EMBL/GenBank/DDBJ whole genome shotgun (WGS) entry which is preliminary data.</text>
</comment>
<dbReference type="Proteomes" id="UP000318050">
    <property type="component" value="Unassembled WGS sequence"/>
</dbReference>
<dbReference type="PROSITE" id="PS50112">
    <property type="entry name" value="PAS"/>
    <property type="match status" value="1"/>
</dbReference>
<dbReference type="EMBL" id="VITT01000028">
    <property type="protein sequence ID" value="TWB48801.1"/>
    <property type="molecule type" value="Genomic_DNA"/>
</dbReference>
<dbReference type="Gene3D" id="3.30.565.10">
    <property type="entry name" value="Histidine kinase-like ATPase, C-terminal domain"/>
    <property type="match status" value="1"/>
</dbReference>
<dbReference type="PRINTS" id="PR00344">
    <property type="entry name" value="BCTRLSENSOR"/>
</dbReference>
<dbReference type="GO" id="GO:0000155">
    <property type="term" value="F:phosphorelay sensor kinase activity"/>
    <property type="evidence" value="ECO:0007669"/>
    <property type="project" value="InterPro"/>
</dbReference>
<dbReference type="InterPro" id="IPR003660">
    <property type="entry name" value="HAMP_dom"/>
</dbReference>
<dbReference type="CDD" id="cd00075">
    <property type="entry name" value="HATPase"/>
    <property type="match status" value="1"/>
</dbReference>
<feature type="region of interest" description="Disordered" evidence="10">
    <location>
        <begin position="1"/>
        <end position="31"/>
    </location>
</feature>
<dbReference type="SUPFAM" id="SSF55874">
    <property type="entry name" value="ATPase domain of HSP90 chaperone/DNA topoisomerase II/histidine kinase"/>
    <property type="match status" value="1"/>
</dbReference>
<keyword evidence="5" id="KW-0808">Transferase</keyword>
<evidence type="ECO:0000259" key="12">
    <source>
        <dbReference type="PROSITE" id="PS50109"/>
    </source>
</evidence>
<dbReference type="InterPro" id="IPR007891">
    <property type="entry name" value="CHASE3"/>
</dbReference>
<dbReference type="CDD" id="cd00130">
    <property type="entry name" value="PAS"/>
    <property type="match status" value="1"/>
</dbReference>
<dbReference type="FunFam" id="1.10.287.130:FF:000001">
    <property type="entry name" value="Two-component sensor histidine kinase"/>
    <property type="match status" value="1"/>
</dbReference>
<evidence type="ECO:0000256" key="3">
    <source>
        <dbReference type="ARBA" id="ARBA00012438"/>
    </source>
</evidence>
<dbReference type="InterPro" id="IPR000014">
    <property type="entry name" value="PAS"/>
</dbReference>
<dbReference type="InterPro" id="IPR035965">
    <property type="entry name" value="PAS-like_dom_sf"/>
</dbReference>
<keyword evidence="7" id="KW-0902">Two-component regulatory system</keyword>
<dbReference type="InterPro" id="IPR005467">
    <property type="entry name" value="His_kinase_dom"/>
</dbReference>
<evidence type="ECO:0000256" key="10">
    <source>
        <dbReference type="SAM" id="MobiDB-lite"/>
    </source>
</evidence>
<dbReference type="InterPro" id="IPR003661">
    <property type="entry name" value="HisK_dim/P_dom"/>
</dbReference>
<dbReference type="SMART" id="SM00304">
    <property type="entry name" value="HAMP"/>
    <property type="match status" value="1"/>
</dbReference>
<gene>
    <name evidence="15" type="ORF">FBZ92_1282</name>
</gene>
<evidence type="ECO:0000256" key="11">
    <source>
        <dbReference type="SAM" id="Phobius"/>
    </source>
</evidence>
<dbReference type="Pfam" id="PF00512">
    <property type="entry name" value="HisKA"/>
    <property type="match status" value="1"/>
</dbReference>
<name>A0A560HS55_9PROT</name>
<dbReference type="Pfam" id="PF13426">
    <property type="entry name" value="PAS_9"/>
    <property type="match status" value="1"/>
</dbReference>
<dbReference type="Gene3D" id="1.10.287.130">
    <property type="match status" value="1"/>
</dbReference>
<evidence type="ECO:0000256" key="4">
    <source>
        <dbReference type="ARBA" id="ARBA00022553"/>
    </source>
</evidence>
<evidence type="ECO:0000256" key="2">
    <source>
        <dbReference type="ARBA" id="ARBA00004370"/>
    </source>
</evidence>
<dbReference type="NCBIfam" id="TIGR00229">
    <property type="entry name" value="sensory_box"/>
    <property type="match status" value="1"/>
</dbReference>
<evidence type="ECO:0000256" key="5">
    <source>
        <dbReference type="ARBA" id="ARBA00022679"/>
    </source>
</evidence>